<evidence type="ECO:0000313" key="2">
    <source>
        <dbReference type="EnsemblPlants" id="OMERI07G19550.1"/>
    </source>
</evidence>
<feature type="compositionally biased region" description="Low complexity" evidence="1">
    <location>
        <begin position="277"/>
        <end position="292"/>
    </location>
</feature>
<feature type="compositionally biased region" description="Low complexity" evidence="1">
    <location>
        <begin position="102"/>
        <end position="112"/>
    </location>
</feature>
<accession>A0A0E0EET2</accession>
<feature type="region of interest" description="Disordered" evidence="1">
    <location>
        <begin position="269"/>
        <end position="326"/>
    </location>
</feature>
<feature type="region of interest" description="Disordered" evidence="1">
    <location>
        <begin position="149"/>
        <end position="178"/>
    </location>
</feature>
<feature type="compositionally biased region" description="Basic and acidic residues" evidence="1">
    <location>
        <begin position="293"/>
        <end position="302"/>
    </location>
</feature>
<feature type="region of interest" description="Disordered" evidence="1">
    <location>
        <begin position="183"/>
        <end position="202"/>
    </location>
</feature>
<feature type="compositionally biased region" description="Pro residues" evidence="1">
    <location>
        <begin position="12"/>
        <end position="22"/>
    </location>
</feature>
<feature type="compositionally biased region" description="Pro residues" evidence="1">
    <location>
        <begin position="87"/>
        <end position="101"/>
    </location>
</feature>
<feature type="region of interest" description="Disordered" evidence="1">
    <location>
        <begin position="76"/>
        <end position="127"/>
    </location>
</feature>
<reference evidence="2" key="2">
    <citation type="submission" date="2018-05" db="EMBL/GenBank/DDBJ databases">
        <title>OmerRS3 (Oryza meridionalis Reference Sequence Version 3).</title>
        <authorList>
            <person name="Zhang J."/>
            <person name="Kudrna D."/>
            <person name="Lee S."/>
            <person name="Talag J."/>
            <person name="Welchert J."/>
            <person name="Wing R.A."/>
        </authorList>
    </citation>
    <scope>NUCLEOTIDE SEQUENCE [LARGE SCALE GENOMIC DNA]</scope>
    <source>
        <strain evidence="2">cv. OR44</strain>
    </source>
</reference>
<sequence>MAATADLRAKPPAQPVAPPPTPVHHLLPPVLQVVALPAGEDAATHDRQRSSSHYSGGAAAAAGGIEELRVKLMGHLRDAANHLHVPQPSPPPPPPPPPLLPPTTTKPESLPTEMDFEPELKAGGAAAAAGGIEELRVKLMGHLRDAANHLHVPQPSPPPPPPPPPLLPPTTTKPESLPTEMDFEPELKASPPPPLLALPQPQANGAARPWNLGCGGAHAVLVPTLEAGAVLSGAHPEGDRGGHLCAPLSKRGLIAATWAHGRRRGGCEHPPFFPQIPSDALSSSPHSPSPFRLPRELLRRDPPPTATLPRRLVVLTSGDRLRKKGT</sequence>
<protein>
    <submittedName>
        <fullName evidence="2">Uncharacterized protein</fullName>
    </submittedName>
</protein>
<dbReference type="AlphaFoldDB" id="A0A0E0EET2"/>
<organism evidence="2">
    <name type="scientific">Oryza meridionalis</name>
    <dbReference type="NCBI Taxonomy" id="40149"/>
    <lineage>
        <taxon>Eukaryota</taxon>
        <taxon>Viridiplantae</taxon>
        <taxon>Streptophyta</taxon>
        <taxon>Embryophyta</taxon>
        <taxon>Tracheophyta</taxon>
        <taxon>Spermatophyta</taxon>
        <taxon>Magnoliopsida</taxon>
        <taxon>Liliopsida</taxon>
        <taxon>Poales</taxon>
        <taxon>Poaceae</taxon>
        <taxon>BOP clade</taxon>
        <taxon>Oryzoideae</taxon>
        <taxon>Oryzeae</taxon>
        <taxon>Oryzinae</taxon>
        <taxon>Oryza</taxon>
    </lineage>
</organism>
<evidence type="ECO:0000256" key="1">
    <source>
        <dbReference type="SAM" id="MobiDB-lite"/>
    </source>
</evidence>
<dbReference type="Gramene" id="OMERI07G19550.1">
    <property type="protein sequence ID" value="OMERI07G19550.1"/>
    <property type="gene ID" value="OMERI07G19550"/>
</dbReference>
<proteinExistence type="predicted"/>
<evidence type="ECO:0000313" key="3">
    <source>
        <dbReference type="Proteomes" id="UP000008021"/>
    </source>
</evidence>
<reference evidence="2" key="1">
    <citation type="submission" date="2015-04" db="UniProtKB">
        <authorList>
            <consortium name="EnsemblPlants"/>
        </authorList>
    </citation>
    <scope>IDENTIFICATION</scope>
</reference>
<feature type="region of interest" description="Disordered" evidence="1">
    <location>
        <begin position="37"/>
        <end position="60"/>
    </location>
</feature>
<feature type="compositionally biased region" description="Low complexity" evidence="1">
    <location>
        <begin position="169"/>
        <end position="178"/>
    </location>
</feature>
<keyword evidence="3" id="KW-1185">Reference proteome</keyword>
<name>A0A0E0EET2_9ORYZ</name>
<dbReference type="EnsemblPlants" id="OMERI07G19550.1">
    <property type="protein sequence ID" value="OMERI07G19550.1"/>
    <property type="gene ID" value="OMERI07G19550"/>
</dbReference>
<feature type="region of interest" description="Disordered" evidence="1">
    <location>
        <begin position="1"/>
        <end position="25"/>
    </location>
</feature>
<dbReference type="PRINTS" id="PR01217">
    <property type="entry name" value="PRICHEXTENSN"/>
</dbReference>
<feature type="compositionally biased region" description="Pro residues" evidence="1">
    <location>
        <begin position="154"/>
        <end position="168"/>
    </location>
</feature>
<dbReference type="Proteomes" id="UP000008021">
    <property type="component" value="Chromosome 7"/>
</dbReference>
<dbReference type="HOGENOM" id="CLU_853589_0_0_1"/>